<proteinExistence type="predicted"/>
<organism evidence="1 2">
    <name type="scientific">Pogonophryne albipinna</name>
    <dbReference type="NCBI Taxonomy" id="1090488"/>
    <lineage>
        <taxon>Eukaryota</taxon>
        <taxon>Metazoa</taxon>
        <taxon>Chordata</taxon>
        <taxon>Craniata</taxon>
        <taxon>Vertebrata</taxon>
        <taxon>Euteleostomi</taxon>
        <taxon>Actinopterygii</taxon>
        <taxon>Neopterygii</taxon>
        <taxon>Teleostei</taxon>
        <taxon>Neoteleostei</taxon>
        <taxon>Acanthomorphata</taxon>
        <taxon>Eupercaria</taxon>
        <taxon>Perciformes</taxon>
        <taxon>Notothenioidei</taxon>
        <taxon>Pogonophryne</taxon>
    </lineage>
</organism>
<dbReference type="EMBL" id="JAPTMU010000013">
    <property type="protein sequence ID" value="KAJ4932886.1"/>
    <property type="molecule type" value="Genomic_DNA"/>
</dbReference>
<evidence type="ECO:0000313" key="2">
    <source>
        <dbReference type="Proteomes" id="UP001219934"/>
    </source>
</evidence>
<dbReference type="Proteomes" id="UP001219934">
    <property type="component" value="Unassembled WGS sequence"/>
</dbReference>
<name>A0AAD6AXL5_9TELE</name>
<feature type="non-terminal residue" evidence="1">
    <location>
        <position position="1"/>
    </location>
</feature>
<sequence>LPLSSRIASRRVPLLSSRGVPPHSRWVPPPSRPSFRWVPPALQAVLQKSPAALQAIPRRGLRP</sequence>
<dbReference type="AlphaFoldDB" id="A0AAD6AXL5"/>
<protein>
    <submittedName>
        <fullName evidence="1">Uncharacterized protein</fullName>
    </submittedName>
</protein>
<evidence type="ECO:0000313" key="1">
    <source>
        <dbReference type="EMBL" id="KAJ4932886.1"/>
    </source>
</evidence>
<accession>A0AAD6AXL5</accession>
<comment type="caution">
    <text evidence="1">The sequence shown here is derived from an EMBL/GenBank/DDBJ whole genome shotgun (WGS) entry which is preliminary data.</text>
</comment>
<keyword evidence="2" id="KW-1185">Reference proteome</keyword>
<reference evidence="1" key="1">
    <citation type="submission" date="2022-11" db="EMBL/GenBank/DDBJ databases">
        <title>Chromosome-level genome of Pogonophryne albipinna.</title>
        <authorList>
            <person name="Jo E."/>
        </authorList>
    </citation>
    <scope>NUCLEOTIDE SEQUENCE</scope>
    <source>
        <strain evidence="1">SGF0006</strain>
        <tissue evidence="1">Muscle</tissue>
    </source>
</reference>
<gene>
    <name evidence="1" type="ORF">JOQ06_029725</name>
</gene>